<dbReference type="AlphaFoldDB" id="A0A446BX55"/>
<name>A0A446BX55_9PEZI</name>
<sequence length="367" mass="38945">MASADAISQLRLMADPQPGTGTIPPTLRTLVPQHAAGAEALRVAEHWLPAAILNHSFRVFLYAHAFLALPSDHRSPEEKEDASASVPLPVLFTTAILHDIGAATVFDSRPQRFEVLAADAVVAILRDHGCGPEAVVREAWLAVALHASPGIAEALGGVVRAVRLAVLADFGAHAKPDVGRSWRVMLLVGGKGQQEGGLSGETEEGWLERALPRLEVEKVLGDRVVEGAMGELESVKAPGGSWPGDLVRAKKAAPPGHTVVTATTPSEGKFAELKELGAADAVVEATKDFSPLLQMACGVHVSFSGSFVFGTTEFPQSDVLLQTIVLRLAEGKLSGKPFNMCNFDEIQEPNQYIEDRRAGGKMVVVVD</sequence>
<dbReference type="EMBL" id="OUUZ01000019">
    <property type="protein sequence ID" value="SPQ27076.1"/>
    <property type="molecule type" value="Genomic_DNA"/>
</dbReference>
<proteinExistence type="predicted"/>
<reference evidence="1 2" key="1">
    <citation type="submission" date="2018-04" db="EMBL/GenBank/DDBJ databases">
        <authorList>
            <person name="Huttner S."/>
            <person name="Dainat J."/>
        </authorList>
    </citation>
    <scope>NUCLEOTIDE SEQUENCE [LARGE SCALE GENOMIC DNA]</scope>
</reference>
<dbReference type="SUPFAM" id="SSF109604">
    <property type="entry name" value="HD-domain/PDEase-like"/>
    <property type="match status" value="1"/>
</dbReference>
<dbReference type="PANTHER" id="PTHR35569:SF1">
    <property type="entry name" value="CYANAMIDE HYDRATASE DDI2-RELATED"/>
    <property type="match status" value="1"/>
</dbReference>
<gene>
    <name evidence="1" type="ORF">TT172_LOCUS9495</name>
</gene>
<evidence type="ECO:0000313" key="1">
    <source>
        <dbReference type="EMBL" id="SPQ27076.1"/>
    </source>
</evidence>
<protein>
    <submittedName>
        <fullName evidence="1">D0ee9afc-320e-41d0-9dd7-18d71385b711</fullName>
    </submittedName>
</protein>
<evidence type="ECO:0000313" key="2">
    <source>
        <dbReference type="Proteomes" id="UP000289323"/>
    </source>
</evidence>
<dbReference type="Proteomes" id="UP000289323">
    <property type="component" value="Unassembled WGS sequence"/>
</dbReference>
<accession>A0A446BX55</accession>
<organism evidence="1 2">
    <name type="scientific">Thermothielavioides terrestris</name>
    <dbReference type="NCBI Taxonomy" id="2587410"/>
    <lineage>
        <taxon>Eukaryota</taxon>
        <taxon>Fungi</taxon>
        <taxon>Dikarya</taxon>
        <taxon>Ascomycota</taxon>
        <taxon>Pezizomycotina</taxon>
        <taxon>Sordariomycetes</taxon>
        <taxon>Sordariomycetidae</taxon>
        <taxon>Sordariales</taxon>
        <taxon>Chaetomiaceae</taxon>
        <taxon>Thermothielavioides</taxon>
    </lineage>
</organism>
<dbReference type="PANTHER" id="PTHR35569">
    <property type="entry name" value="CYANAMIDE HYDRATASE DDI2-RELATED"/>
    <property type="match status" value="1"/>
</dbReference>